<dbReference type="SUPFAM" id="SSF55008">
    <property type="entry name" value="HMA, heavy metal-associated domain"/>
    <property type="match status" value="1"/>
</dbReference>
<evidence type="ECO:0000313" key="3">
    <source>
        <dbReference type="EMBL" id="MCR0234015.1"/>
    </source>
</evidence>
<dbReference type="InterPro" id="IPR017969">
    <property type="entry name" value="Heavy-metal-associated_CS"/>
</dbReference>
<dbReference type="AlphaFoldDB" id="A0AAP2UPD3"/>
<proteinExistence type="predicted"/>
<evidence type="ECO:0000313" key="4">
    <source>
        <dbReference type="Proteomes" id="UP001203972"/>
    </source>
</evidence>
<dbReference type="Pfam" id="PF12669">
    <property type="entry name" value="FeoB_associated"/>
    <property type="match status" value="1"/>
</dbReference>
<gene>
    <name evidence="3" type="ORF">MKC95_14670</name>
</gene>
<accession>A0AAP2UPD3</accession>
<dbReference type="EMBL" id="JAKTMA010000026">
    <property type="protein sequence ID" value="MCR0234015.1"/>
    <property type="molecule type" value="Genomic_DNA"/>
</dbReference>
<organism evidence="3 4">
    <name type="scientific">Clostridium innocuum</name>
    <dbReference type="NCBI Taxonomy" id="1522"/>
    <lineage>
        <taxon>Bacteria</taxon>
        <taxon>Bacillati</taxon>
        <taxon>Bacillota</taxon>
        <taxon>Clostridia</taxon>
        <taxon>Eubacteriales</taxon>
        <taxon>Clostridiaceae</taxon>
        <taxon>Clostridium</taxon>
    </lineage>
</organism>
<reference evidence="3" key="1">
    <citation type="journal article" date="2022" name="Clin. Infect. Dis.">
        <title>Association between Clostridium innocuum and antibiotic-associated diarrhea in adults and children: A cross-sectional study and comparative genomics analysis.</title>
        <authorList>
            <person name="Cherny K.E."/>
            <person name="Muscat E.B."/>
            <person name="Balaji A."/>
            <person name="Mukherjee J."/>
            <person name="Ozer E.A."/>
            <person name="Angarone M.P."/>
            <person name="Hauser A.R."/>
            <person name="Sichel J.S."/>
            <person name="Amponsah E."/>
            <person name="Kociolek L.K."/>
        </authorList>
    </citation>
    <scope>NUCLEOTIDE SEQUENCE</scope>
    <source>
        <strain evidence="3">NU1-AC-029v</strain>
    </source>
</reference>
<dbReference type="InterPro" id="IPR036163">
    <property type="entry name" value="HMA_dom_sf"/>
</dbReference>
<evidence type="ECO:0000256" key="1">
    <source>
        <dbReference type="ARBA" id="ARBA00022723"/>
    </source>
</evidence>
<dbReference type="RefSeq" id="WP_008817520.1">
    <property type="nucleotide sequence ID" value="NZ_AP025565.1"/>
</dbReference>
<dbReference type="Pfam" id="PF00403">
    <property type="entry name" value="HMA"/>
    <property type="match status" value="1"/>
</dbReference>
<dbReference type="CDD" id="cd00371">
    <property type="entry name" value="HMA"/>
    <property type="match status" value="1"/>
</dbReference>
<dbReference type="Proteomes" id="UP001203972">
    <property type="component" value="Unassembled WGS sequence"/>
</dbReference>
<evidence type="ECO:0000259" key="2">
    <source>
        <dbReference type="PROSITE" id="PS50846"/>
    </source>
</evidence>
<name>A0AAP2UPD3_CLOIN</name>
<dbReference type="PROSITE" id="PS01047">
    <property type="entry name" value="HMA_1"/>
    <property type="match status" value="1"/>
</dbReference>
<comment type="caution">
    <text evidence="3">The sequence shown here is derived from an EMBL/GenBank/DDBJ whole genome shotgun (WGS) entry which is preliminary data.</text>
</comment>
<dbReference type="PROSITE" id="PS50846">
    <property type="entry name" value="HMA_2"/>
    <property type="match status" value="1"/>
</dbReference>
<feature type="domain" description="HMA" evidence="2">
    <location>
        <begin position="48"/>
        <end position="112"/>
    </location>
</feature>
<dbReference type="GO" id="GO:0046872">
    <property type="term" value="F:metal ion binding"/>
    <property type="evidence" value="ECO:0007669"/>
    <property type="project" value="UniProtKB-KW"/>
</dbReference>
<sequence>MATIIILILLVLYIVFAFHRSRKRIKNGCCGGGGPVFRDSVQTDQYAIHERYHIRGMHCESCAASIEHRLNQMQDTAALVNLQKEVVDVYSNHPLNKEELFQAIQALGYEAYE</sequence>
<keyword evidence="1" id="KW-0479">Metal-binding</keyword>
<protein>
    <submittedName>
        <fullName evidence="3">FeoB-associated Cys-rich membrane protein</fullName>
    </submittedName>
</protein>
<dbReference type="Gene3D" id="3.30.70.100">
    <property type="match status" value="1"/>
</dbReference>
<dbReference type="InterPro" id="IPR006121">
    <property type="entry name" value="HMA_dom"/>
</dbReference>